<feature type="domain" description="DH" evidence="2">
    <location>
        <begin position="205"/>
        <end position="532"/>
    </location>
</feature>
<dbReference type="SUPFAM" id="SSF50729">
    <property type="entry name" value="PH domain-like"/>
    <property type="match status" value="1"/>
</dbReference>
<feature type="region of interest" description="Disordered" evidence="1">
    <location>
        <begin position="258"/>
        <end position="287"/>
    </location>
</feature>
<evidence type="ECO:0000313" key="4">
    <source>
        <dbReference type="Proteomes" id="UP000053989"/>
    </source>
</evidence>
<dbReference type="SUPFAM" id="SSF48065">
    <property type="entry name" value="DBL homology domain (DH-domain)"/>
    <property type="match status" value="1"/>
</dbReference>
<dbReference type="InterPro" id="IPR011993">
    <property type="entry name" value="PH-like_dom_sf"/>
</dbReference>
<dbReference type="Pfam" id="PF00621">
    <property type="entry name" value="RhoGEF"/>
    <property type="match status" value="1"/>
</dbReference>
<dbReference type="PANTHER" id="PTHR45818:SF3">
    <property type="entry name" value="PROTEIN VAV"/>
    <property type="match status" value="1"/>
</dbReference>
<keyword evidence="4" id="KW-1185">Reference proteome</keyword>
<organism evidence="3 4">
    <name type="scientific">Scleroderma citrinum Foug A</name>
    <dbReference type="NCBI Taxonomy" id="1036808"/>
    <lineage>
        <taxon>Eukaryota</taxon>
        <taxon>Fungi</taxon>
        <taxon>Dikarya</taxon>
        <taxon>Basidiomycota</taxon>
        <taxon>Agaricomycotina</taxon>
        <taxon>Agaricomycetes</taxon>
        <taxon>Agaricomycetidae</taxon>
        <taxon>Boletales</taxon>
        <taxon>Sclerodermatineae</taxon>
        <taxon>Sclerodermataceae</taxon>
        <taxon>Scleroderma</taxon>
    </lineage>
</organism>
<dbReference type="Gene3D" id="2.30.29.30">
    <property type="entry name" value="Pleckstrin-homology domain (PH domain)/Phosphotyrosine-binding domain (PTB)"/>
    <property type="match status" value="1"/>
</dbReference>
<feature type="compositionally biased region" description="Basic residues" evidence="1">
    <location>
        <begin position="889"/>
        <end position="899"/>
    </location>
</feature>
<feature type="compositionally biased region" description="Polar residues" evidence="1">
    <location>
        <begin position="61"/>
        <end position="73"/>
    </location>
</feature>
<feature type="compositionally biased region" description="Basic and acidic residues" evidence="1">
    <location>
        <begin position="74"/>
        <end position="85"/>
    </location>
</feature>
<evidence type="ECO:0000256" key="1">
    <source>
        <dbReference type="SAM" id="MobiDB-lite"/>
    </source>
</evidence>
<dbReference type="Gene3D" id="1.20.900.10">
    <property type="entry name" value="Dbl homology (DH) domain"/>
    <property type="match status" value="1"/>
</dbReference>
<feature type="region of interest" description="Disordered" evidence="1">
    <location>
        <begin position="406"/>
        <end position="430"/>
    </location>
</feature>
<feature type="region of interest" description="Disordered" evidence="1">
    <location>
        <begin position="56"/>
        <end position="120"/>
    </location>
</feature>
<feature type="region of interest" description="Disordered" evidence="1">
    <location>
        <begin position="1025"/>
        <end position="1055"/>
    </location>
</feature>
<dbReference type="GO" id="GO:0005737">
    <property type="term" value="C:cytoplasm"/>
    <property type="evidence" value="ECO:0007669"/>
    <property type="project" value="TreeGrafter"/>
</dbReference>
<dbReference type="PANTHER" id="PTHR45818">
    <property type="entry name" value="PROTEIN VAV"/>
    <property type="match status" value="1"/>
</dbReference>
<evidence type="ECO:0000259" key="2">
    <source>
        <dbReference type="PROSITE" id="PS50010"/>
    </source>
</evidence>
<proteinExistence type="predicted"/>
<dbReference type="EMBL" id="KN822008">
    <property type="protein sequence ID" value="KIM68849.1"/>
    <property type="molecule type" value="Genomic_DNA"/>
</dbReference>
<dbReference type="OrthoDB" id="1716625at2759"/>
<dbReference type="InterPro" id="IPR035899">
    <property type="entry name" value="DBL_dom_sf"/>
</dbReference>
<dbReference type="Proteomes" id="UP000053989">
    <property type="component" value="Unassembled WGS sequence"/>
</dbReference>
<feature type="region of interest" description="Disordered" evidence="1">
    <location>
        <begin position="887"/>
        <end position="917"/>
    </location>
</feature>
<dbReference type="SMART" id="SM00325">
    <property type="entry name" value="RhoGEF"/>
    <property type="match status" value="1"/>
</dbReference>
<dbReference type="STRING" id="1036808.A0A0C3EKU8"/>
<sequence length="1154" mass="126003">MPPSAFPQHRFFSSVSAPASPSVSFETAASPILSLSSHDPSIALASSRQFAATLSPIMGSPLNTPNHTPSQSEHTCDPRPSRIEDYCSIPVPTPPPPSSLMHRSHSANTSPPLNSVHERCHRVPPPPVLSKPLPAIPAVAHPSHPRVDSSHIRLTRDRHHGALPRRVRPVFHIGPDVPEKEAYDVVAHGVQVSSAPRLSSKEASKRCHVLLELLSTELGYLIDLRILVSVYLRSLPVLTTHTHGSSLAHFSRTPSMLGLNGNQRAQHSKPLSTSPSTDGHPPKDKDKRHLFSPADLVAVTRNAVQILELHEHLVQDLRAAVAKFGLSVQLDAHDMLGPWSHAANLQRAIDAVSTIFVDHASSFDCYQSFCTGHPEALELVRKVQQSYPSEWEAFEQRCADITADMSTEPSAQPPHGHNHFGPPVASDVPLMPSRKRRHSLSSLDASAATRSLPHVFSGASNSSASEIGHGERGAGKRRPRLMFVDYLIKPVQRICRYPLLFDHFQSTSAPGNGVTDRAIRVMRAVANSVDDARGRQELSIKSNLIVSRICQGISVSVANSTRSYYRPLTPGFLLSLGACLTAGPLDVIHYDRSSLGRSSTVTAKYLGAFLFAGGFLILAKVAKAKAYEPRYWFSLREFELVDSTTDDALFQSWIRLSFKGHTLELAASCRREKDVWMEAIRDARADEPTWVGEPPTSLQPDIRTDFILEDDPVELISPLPTIQSIPELDSDGEFSMTGEIPVTSSLTEMSHTRRVHHYASKVDLSSRRSSLTSLRLYPTQSPDTFHLVRSNAAAREQVDRGLQDVLSEKCSSARQKASTLEEDLFEAQNVTRSFSRSSSGLTMASAMSVAAKNKLTNRESVLVSRRKSFLDSGSSLPSDVEGTLLVKPAGKRRQPKKQPKIVSIAKSTSSDCDDDGNELFLESPSPLSYCSSGSATVPITPLNLPVPLSATLSIVDDGVTRPEFLGLRQEGCAPKRSRSMIDNVRGLFVPRCGSPTSGLVRESSVRSGSSSSSLLKWWSKESMRRRSRSAPDAPPNELPTTQSLGSGPPCPSILLADRPYSQPDFQCLRSLSPPRHTRHSSIEFELGSERPKKARGFFSARSKRSVVSMPPGTGLGSRDRECARDIDVSAVPSRVRRHGSLLQRLTPLGTSAAS</sequence>
<name>A0A0C3EKU8_9AGAM</name>
<protein>
    <recommendedName>
        <fullName evidence="2">DH domain-containing protein</fullName>
    </recommendedName>
</protein>
<dbReference type="HOGENOM" id="CLU_003322_1_0_1"/>
<dbReference type="GO" id="GO:0005085">
    <property type="term" value="F:guanyl-nucleotide exchange factor activity"/>
    <property type="evidence" value="ECO:0007669"/>
    <property type="project" value="InterPro"/>
</dbReference>
<reference evidence="3 4" key="1">
    <citation type="submission" date="2014-04" db="EMBL/GenBank/DDBJ databases">
        <authorList>
            <consortium name="DOE Joint Genome Institute"/>
            <person name="Kuo A."/>
            <person name="Kohler A."/>
            <person name="Nagy L.G."/>
            <person name="Floudas D."/>
            <person name="Copeland A."/>
            <person name="Barry K.W."/>
            <person name="Cichocki N."/>
            <person name="Veneault-Fourrey C."/>
            <person name="LaButti K."/>
            <person name="Lindquist E.A."/>
            <person name="Lipzen A."/>
            <person name="Lundell T."/>
            <person name="Morin E."/>
            <person name="Murat C."/>
            <person name="Sun H."/>
            <person name="Tunlid A."/>
            <person name="Henrissat B."/>
            <person name="Grigoriev I.V."/>
            <person name="Hibbett D.S."/>
            <person name="Martin F."/>
            <person name="Nordberg H.P."/>
            <person name="Cantor M.N."/>
            <person name="Hua S.X."/>
        </authorList>
    </citation>
    <scope>NUCLEOTIDE SEQUENCE [LARGE SCALE GENOMIC DNA]</scope>
    <source>
        <strain evidence="3 4">Foug A</strain>
    </source>
</reference>
<reference evidence="4" key="2">
    <citation type="submission" date="2015-01" db="EMBL/GenBank/DDBJ databases">
        <title>Evolutionary Origins and Diversification of the Mycorrhizal Mutualists.</title>
        <authorList>
            <consortium name="DOE Joint Genome Institute"/>
            <consortium name="Mycorrhizal Genomics Consortium"/>
            <person name="Kohler A."/>
            <person name="Kuo A."/>
            <person name="Nagy L.G."/>
            <person name="Floudas D."/>
            <person name="Copeland A."/>
            <person name="Barry K.W."/>
            <person name="Cichocki N."/>
            <person name="Veneault-Fourrey C."/>
            <person name="LaButti K."/>
            <person name="Lindquist E.A."/>
            <person name="Lipzen A."/>
            <person name="Lundell T."/>
            <person name="Morin E."/>
            <person name="Murat C."/>
            <person name="Riley R."/>
            <person name="Ohm R."/>
            <person name="Sun H."/>
            <person name="Tunlid A."/>
            <person name="Henrissat B."/>
            <person name="Grigoriev I.V."/>
            <person name="Hibbett D.S."/>
            <person name="Martin F."/>
        </authorList>
    </citation>
    <scope>NUCLEOTIDE SEQUENCE [LARGE SCALE GENOMIC DNA]</scope>
    <source>
        <strain evidence="4">Foug A</strain>
    </source>
</reference>
<dbReference type="InterPro" id="IPR000219">
    <property type="entry name" value="DH_dom"/>
</dbReference>
<dbReference type="PROSITE" id="PS50010">
    <property type="entry name" value="DH_2"/>
    <property type="match status" value="1"/>
</dbReference>
<evidence type="ECO:0000313" key="3">
    <source>
        <dbReference type="EMBL" id="KIM68849.1"/>
    </source>
</evidence>
<gene>
    <name evidence="3" type="ORF">SCLCIDRAFT_1209057</name>
</gene>
<accession>A0A0C3EKU8</accession>
<dbReference type="InParanoid" id="A0A0C3EKU8"/>
<feature type="compositionally biased region" description="Polar residues" evidence="1">
    <location>
        <begin position="260"/>
        <end position="277"/>
    </location>
</feature>
<dbReference type="AlphaFoldDB" id="A0A0C3EKU8"/>